<sequence>MLLTNEGVAAAARRWCVLLTLEHVSGQSFIHYCRSVGGPHQFRQVAPYLRELANSSEHQDALAAGMCWNDLHSHAYGPLLCPHTHNVNRSHQHSKPTKCLSYEFGTTIFMLIISVHNNQIRVLRL</sequence>
<dbReference type="Proteomes" id="UP000244005">
    <property type="component" value="Unassembled WGS sequence"/>
</dbReference>
<protein>
    <submittedName>
        <fullName evidence="1">Uncharacterized protein</fullName>
    </submittedName>
</protein>
<keyword evidence="2" id="KW-1185">Reference proteome</keyword>
<name>A0A2R6XUU8_MARPO</name>
<evidence type="ECO:0000313" key="2">
    <source>
        <dbReference type="Proteomes" id="UP000244005"/>
    </source>
</evidence>
<reference evidence="2" key="1">
    <citation type="journal article" date="2017" name="Cell">
        <title>Insights into land plant evolution garnered from the Marchantia polymorpha genome.</title>
        <authorList>
            <person name="Bowman J.L."/>
            <person name="Kohchi T."/>
            <person name="Yamato K.T."/>
            <person name="Jenkins J."/>
            <person name="Shu S."/>
            <person name="Ishizaki K."/>
            <person name="Yamaoka S."/>
            <person name="Nishihama R."/>
            <person name="Nakamura Y."/>
            <person name="Berger F."/>
            <person name="Adam C."/>
            <person name="Aki S.S."/>
            <person name="Althoff F."/>
            <person name="Araki T."/>
            <person name="Arteaga-Vazquez M.A."/>
            <person name="Balasubrmanian S."/>
            <person name="Barry K."/>
            <person name="Bauer D."/>
            <person name="Boehm C.R."/>
            <person name="Briginshaw L."/>
            <person name="Caballero-Perez J."/>
            <person name="Catarino B."/>
            <person name="Chen F."/>
            <person name="Chiyoda S."/>
            <person name="Chovatia M."/>
            <person name="Davies K.M."/>
            <person name="Delmans M."/>
            <person name="Demura T."/>
            <person name="Dierschke T."/>
            <person name="Dolan L."/>
            <person name="Dorantes-Acosta A.E."/>
            <person name="Eklund D.M."/>
            <person name="Florent S.N."/>
            <person name="Flores-Sandoval E."/>
            <person name="Fujiyama A."/>
            <person name="Fukuzawa H."/>
            <person name="Galik B."/>
            <person name="Grimanelli D."/>
            <person name="Grimwood J."/>
            <person name="Grossniklaus U."/>
            <person name="Hamada T."/>
            <person name="Haseloff J."/>
            <person name="Hetherington A.J."/>
            <person name="Higo A."/>
            <person name="Hirakawa Y."/>
            <person name="Hundley H.N."/>
            <person name="Ikeda Y."/>
            <person name="Inoue K."/>
            <person name="Inoue S.I."/>
            <person name="Ishida S."/>
            <person name="Jia Q."/>
            <person name="Kakita M."/>
            <person name="Kanazawa T."/>
            <person name="Kawai Y."/>
            <person name="Kawashima T."/>
            <person name="Kennedy M."/>
            <person name="Kinose K."/>
            <person name="Kinoshita T."/>
            <person name="Kohara Y."/>
            <person name="Koide E."/>
            <person name="Komatsu K."/>
            <person name="Kopischke S."/>
            <person name="Kubo M."/>
            <person name="Kyozuka J."/>
            <person name="Lagercrantz U."/>
            <person name="Lin S.S."/>
            <person name="Lindquist E."/>
            <person name="Lipzen A.M."/>
            <person name="Lu C.W."/>
            <person name="De Luna E."/>
            <person name="Martienssen R.A."/>
            <person name="Minamino N."/>
            <person name="Mizutani M."/>
            <person name="Mizutani M."/>
            <person name="Mochizuki N."/>
            <person name="Monte I."/>
            <person name="Mosher R."/>
            <person name="Nagasaki H."/>
            <person name="Nakagami H."/>
            <person name="Naramoto S."/>
            <person name="Nishitani K."/>
            <person name="Ohtani M."/>
            <person name="Okamoto T."/>
            <person name="Okumura M."/>
            <person name="Phillips J."/>
            <person name="Pollak B."/>
            <person name="Reinders A."/>
            <person name="Rovekamp M."/>
            <person name="Sano R."/>
            <person name="Sawa S."/>
            <person name="Schmid M.W."/>
            <person name="Shirakawa M."/>
            <person name="Solano R."/>
            <person name="Spunde A."/>
            <person name="Suetsugu N."/>
            <person name="Sugano S."/>
            <person name="Sugiyama A."/>
            <person name="Sun R."/>
            <person name="Suzuki Y."/>
            <person name="Takenaka M."/>
            <person name="Takezawa D."/>
            <person name="Tomogane H."/>
            <person name="Tsuzuki M."/>
            <person name="Ueda T."/>
            <person name="Umeda M."/>
            <person name="Ward J.M."/>
            <person name="Watanabe Y."/>
            <person name="Yazaki K."/>
            <person name="Yokoyama R."/>
            <person name="Yoshitake Y."/>
            <person name="Yotsui I."/>
            <person name="Zachgo S."/>
            <person name="Schmutz J."/>
        </authorList>
    </citation>
    <scope>NUCLEOTIDE SEQUENCE [LARGE SCALE GENOMIC DNA]</scope>
    <source>
        <strain evidence="2">Tak-1</strain>
    </source>
</reference>
<evidence type="ECO:0000313" key="1">
    <source>
        <dbReference type="EMBL" id="PTQ49863.1"/>
    </source>
</evidence>
<dbReference type="AlphaFoldDB" id="A0A2R6XUU8"/>
<gene>
    <name evidence="1" type="ORF">MARPO_0002s0298</name>
</gene>
<accession>A0A2R6XUU8</accession>
<organism evidence="1 2">
    <name type="scientific">Marchantia polymorpha</name>
    <name type="common">Common liverwort</name>
    <name type="synonym">Marchantia aquatica</name>
    <dbReference type="NCBI Taxonomy" id="3197"/>
    <lineage>
        <taxon>Eukaryota</taxon>
        <taxon>Viridiplantae</taxon>
        <taxon>Streptophyta</taxon>
        <taxon>Embryophyta</taxon>
        <taxon>Marchantiophyta</taxon>
        <taxon>Marchantiopsida</taxon>
        <taxon>Marchantiidae</taxon>
        <taxon>Marchantiales</taxon>
        <taxon>Marchantiaceae</taxon>
        <taxon>Marchantia</taxon>
    </lineage>
</organism>
<proteinExistence type="predicted"/>
<dbReference type="EMBL" id="KZ772674">
    <property type="protein sequence ID" value="PTQ49863.1"/>
    <property type="molecule type" value="Genomic_DNA"/>
</dbReference>
<dbReference type="Gramene" id="Mp1g25780.1">
    <property type="protein sequence ID" value="Mp1g25780.1.cds1"/>
    <property type="gene ID" value="Mp1g25780"/>
</dbReference>